<dbReference type="Proteomes" id="UP000663829">
    <property type="component" value="Unassembled WGS sequence"/>
</dbReference>
<dbReference type="EMBL" id="CAJNOK010000846">
    <property type="protein sequence ID" value="CAF0779059.1"/>
    <property type="molecule type" value="Genomic_DNA"/>
</dbReference>
<dbReference type="PROSITE" id="PS50088">
    <property type="entry name" value="ANK_REPEAT"/>
    <property type="match status" value="1"/>
</dbReference>
<evidence type="ECO:0008006" key="7">
    <source>
        <dbReference type="Google" id="ProtNLM"/>
    </source>
</evidence>
<dbReference type="Gene3D" id="1.25.40.20">
    <property type="entry name" value="Ankyrin repeat-containing domain"/>
    <property type="match status" value="1"/>
</dbReference>
<dbReference type="Pfam" id="PF12796">
    <property type="entry name" value="Ank_2"/>
    <property type="match status" value="1"/>
</dbReference>
<dbReference type="PROSITE" id="PS50297">
    <property type="entry name" value="ANK_REP_REGION"/>
    <property type="match status" value="1"/>
</dbReference>
<sequence length="399" mass="46730">MASKDKCTYPLSQLYIACQDGNIDLVRQLLEVINLEQINCRESNGSTALHAACYYGHYDIVKLLLDNGACRTILNAHKCAPFDEAKDDKIRQLFLRPDNERFVGGNQTGQKEWMKVDPDIHRQAINKRLWLKSAWNETKMLNRIEWMIDNYLRVKLRNPKDFQLIEKYFRQALEYRDPRYFITAYTADTRYYHQLNEDFASEGFEPHEWTTSMPQWIVSSLYSHPAFDKYSYKGFSYRGQKMSDVDLVQYVQGSCIMNKSFQSTSEIRAIAEEFACDGRLRRTIDGNKLKRTALFIFEIRNSRTALKIDKMSVFENEAEVLILPYAAFKVVKVIQNPPLSSQNNKKLFANDLEFEIHLKECKSLKKEVEQNLKFAFTNAHQPAMLDDDELERELNSFSF</sequence>
<dbReference type="PANTHER" id="PTHR22677">
    <property type="entry name" value="ANKYRIN REPEAT DOMAIN-CONTAINING PROTEIN 60"/>
    <property type="match status" value="1"/>
</dbReference>
<dbReference type="EMBL" id="CAJOBC010001681">
    <property type="protein sequence ID" value="CAF3692843.1"/>
    <property type="molecule type" value="Genomic_DNA"/>
</dbReference>
<keyword evidence="1" id="KW-0040">ANK repeat</keyword>
<dbReference type="SUPFAM" id="SSF48403">
    <property type="entry name" value="Ankyrin repeat"/>
    <property type="match status" value="1"/>
</dbReference>
<evidence type="ECO:0000313" key="4">
    <source>
        <dbReference type="EMBL" id="CAF3560421.1"/>
    </source>
</evidence>
<dbReference type="EMBL" id="CAJOBA010000846">
    <property type="protein sequence ID" value="CAF3560421.1"/>
    <property type="molecule type" value="Genomic_DNA"/>
</dbReference>
<reference evidence="3" key="1">
    <citation type="submission" date="2021-02" db="EMBL/GenBank/DDBJ databases">
        <authorList>
            <person name="Nowell W R."/>
        </authorList>
    </citation>
    <scope>NUCLEOTIDE SEQUENCE</scope>
</reference>
<organism evidence="3 6">
    <name type="scientific">Didymodactylos carnosus</name>
    <dbReference type="NCBI Taxonomy" id="1234261"/>
    <lineage>
        <taxon>Eukaryota</taxon>
        <taxon>Metazoa</taxon>
        <taxon>Spiralia</taxon>
        <taxon>Gnathifera</taxon>
        <taxon>Rotifera</taxon>
        <taxon>Eurotatoria</taxon>
        <taxon>Bdelloidea</taxon>
        <taxon>Philodinida</taxon>
        <taxon>Philodinidae</taxon>
        <taxon>Didymodactylos</taxon>
    </lineage>
</organism>
<dbReference type="Gene3D" id="3.90.176.10">
    <property type="entry name" value="Toxin ADP-ribosyltransferase, Chain A, domain 1"/>
    <property type="match status" value="1"/>
</dbReference>
<protein>
    <recommendedName>
        <fullName evidence="7">NAD(+)--protein-arginine ADP-ribosyltransferase</fullName>
    </recommendedName>
</protein>
<gene>
    <name evidence="3" type="ORF">GPM918_LOCUS9192</name>
    <name evidence="2" type="ORF">OVA965_LOCUS3503</name>
    <name evidence="5" type="ORF">SRO942_LOCUS9193</name>
    <name evidence="4" type="ORF">TMI583_LOCUS3502</name>
</gene>
<dbReference type="Proteomes" id="UP000682733">
    <property type="component" value="Unassembled WGS sequence"/>
</dbReference>
<dbReference type="Proteomes" id="UP000677228">
    <property type="component" value="Unassembled WGS sequence"/>
</dbReference>
<dbReference type="SMART" id="SM00248">
    <property type="entry name" value="ANK"/>
    <property type="match status" value="2"/>
</dbReference>
<dbReference type="EMBL" id="CAJNOQ010001681">
    <property type="protein sequence ID" value="CAF0911899.1"/>
    <property type="molecule type" value="Genomic_DNA"/>
</dbReference>
<dbReference type="PROSITE" id="PS51996">
    <property type="entry name" value="TR_MART"/>
    <property type="match status" value="1"/>
</dbReference>
<dbReference type="InterPro" id="IPR036770">
    <property type="entry name" value="Ankyrin_rpt-contain_sf"/>
</dbReference>
<proteinExistence type="predicted"/>
<evidence type="ECO:0000256" key="1">
    <source>
        <dbReference type="PROSITE-ProRule" id="PRU00023"/>
    </source>
</evidence>
<dbReference type="Proteomes" id="UP000681722">
    <property type="component" value="Unassembled WGS sequence"/>
</dbReference>
<dbReference type="OrthoDB" id="598775at2759"/>
<keyword evidence="6" id="KW-1185">Reference proteome</keyword>
<dbReference type="InterPro" id="IPR039323">
    <property type="entry name" value="ANKRD_45/46/60"/>
</dbReference>
<evidence type="ECO:0000313" key="5">
    <source>
        <dbReference type="EMBL" id="CAF3692843.1"/>
    </source>
</evidence>
<accession>A0A814AGM8</accession>
<evidence type="ECO:0000313" key="6">
    <source>
        <dbReference type="Proteomes" id="UP000663829"/>
    </source>
</evidence>
<dbReference type="PANTHER" id="PTHR22677:SF4">
    <property type="entry name" value="USHER SYNDROME TYPE-1G PROTEIN-LIKE PROTEIN"/>
    <property type="match status" value="1"/>
</dbReference>
<evidence type="ECO:0000313" key="2">
    <source>
        <dbReference type="EMBL" id="CAF0779059.1"/>
    </source>
</evidence>
<dbReference type="InterPro" id="IPR002110">
    <property type="entry name" value="Ankyrin_rpt"/>
</dbReference>
<comment type="caution">
    <text evidence="3">The sequence shown here is derived from an EMBL/GenBank/DDBJ whole genome shotgun (WGS) entry which is preliminary data.</text>
</comment>
<dbReference type="SUPFAM" id="SSF56399">
    <property type="entry name" value="ADP-ribosylation"/>
    <property type="match status" value="1"/>
</dbReference>
<name>A0A814AGM8_9BILA</name>
<dbReference type="AlphaFoldDB" id="A0A814AGM8"/>
<evidence type="ECO:0000313" key="3">
    <source>
        <dbReference type="EMBL" id="CAF0911899.1"/>
    </source>
</evidence>
<feature type="repeat" description="ANK" evidence="1">
    <location>
        <begin position="44"/>
        <end position="76"/>
    </location>
</feature>